<feature type="transmembrane region" description="Helical" evidence="8">
    <location>
        <begin position="314"/>
        <end position="334"/>
    </location>
</feature>
<keyword evidence="7 8" id="KW-0472">Membrane</keyword>
<dbReference type="Gene3D" id="3.40.1710.10">
    <property type="entry name" value="abc type-2 transporter like domain"/>
    <property type="match status" value="1"/>
</dbReference>
<dbReference type="Proteomes" id="UP001231941">
    <property type="component" value="Unassembled WGS sequence"/>
</dbReference>
<feature type="transmembrane region" description="Helical" evidence="8">
    <location>
        <begin position="364"/>
        <end position="388"/>
    </location>
</feature>
<feature type="transmembrane region" description="Helical" evidence="8">
    <location>
        <begin position="244"/>
        <end position="274"/>
    </location>
</feature>
<evidence type="ECO:0000256" key="8">
    <source>
        <dbReference type="SAM" id="Phobius"/>
    </source>
</evidence>
<keyword evidence="4" id="KW-1003">Cell membrane</keyword>
<evidence type="ECO:0000256" key="6">
    <source>
        <dbReference type="ARBA" id="ARBA00022989"/>
    </source>
</evidence>
<proteinExistence type="inferred from homology"/>
<keyword evidence="5 8" id="KW-0812">Transmembrane</keyword>
<comment type="subcellular location">
    <subcellularLocation>
        <location evidence="1">Cell membrane</location>
        <topology evidence="1">Multi-pass membrane protein</topology>
    </subcellularLocation>
</comment>
<evidence type="ECO:0000256" key="5">
    <source>
        <dbReference type="ARBA" id="ARBA00022692"/>
    </source>
</evidence>
<feature type="domain" description="ABC transmembrane type-2" evidence="9">
    <location>
        <begin position="168"/>
        <end position="390"/>
    </location>
</feature>
<keyword evidence="11" id="KW-1185">Reference proteome</keyword>
<feature type="transmembrane region" description="Helical" evidence="8">
    <location>
        <begin position="280"/>
        <end position="302"/>
    </location>
</feature>
<dbReference type="PROSITE" id="PS51012">
    <property type="entry name" value="ABC_TM2"/>
    <property type="match status" value="1"/>
</dbReference>
<evidence type="ECO:0000256" key="1">
    <source>
        <dbReference type="ARBA" id="ARBA00004651"/>
    </source>
</evidence>
<keyword evidence="3" id="KW-0813">Transport</keyword>
<sequence length="394" mass="44051">MRNILIIAAGELLRFFRMRSILLIMFGLPLLLILILGTALSGVFQDSEEGYQLEVVKVTVLNGDEGVFNEMILEFLNLPELQPYMLVEHVDSRDELFEQYESGEIDYGVVIPVDFSESVLSGGLTGWELIEGDSNEKNIVVRTIFETFLSQVNEMQARVLVLGSEEVERLFNQDLNLQFEFSSYVEIGSLHKNKSSTSAMQYYAASMLVMFLLFSGMSAAISLSEEKESNTLFRLRSLPLHPNTIILGKLIGVGAFSILQAILIILFSTFVYGVDWGDNYLTVFYVIVLTIVSAASIGILLYSFLKSSKSISAVYQAIIFVMTFLSGGMVPSLGEFLNSLGKFTINYWSSNTLLRLMIESDSTFILNNMLVIVSISLVLALLAGFVYWKVGYHE</sequence>
<dbReference type="Pfam" id="PF12698">
    <property type="entry name" value="ABC2_membrane_3"/>
    <property type="match status" value="1"/>
</dbReference>
<reference evidence="10 11" key="1">
    <citation type="submission" date="2023-08" db="EMBL/GenBank/DDBJ databases">
        <authorList>
            <person name="Park J.-S."/>
        </authorList>
    </citation>
    <scope>NUCLEOTIDE SEQUENCE [LARGE SCALE GENOMIC DNA]</scope>
    <source>
        <strain evidence="10 11">2205SS18-9</strain>
    </source>
</reference>
<dbReference type="InterPro" id="IPR047817">
    <property type="entry name" value="ABC2_TM_bact-type"/>
</dbReference>
<feature type="transmembrane region" description="Helical" evidence="8">
    <location>
        <begin position="202"/>
        <end position="223"/>
    </location>
</feature>
<accession>A0ABT9IVB7</accession>
<comment type="caution">
    <text evidence="10">The sequence shown here is derived from an EMBL/GenBank/DDBJ whole genome shotgun (WGS) entry which is preliminary data.</text>
</comment>
<dbReference type="InterPro" id="IPR013525">
    <property type="entry name" value="ABC2_TM"/>
</dbReference>
<dbReference type="PANTHER" id="PTHR30294">
    <property type="entry name" value="MEMBRANE COMPONENT OF ABC TRANSPORTER YHHJ-RELATED"/>
    <property type="match status" value="1"/>
</dbReference>
<keyword evidence="6 8" id="KW-1133">Transmembrane helix</keyword>
<evidence type="ECO:0000313" key="11">
    <source>
        <dbReference type="Proteomes" id="UP001231941"/>
    </source>
</evidence>
<dbReference type="PANTHER" id="PTHR30294:SF48">
    <property type="entry name" value="LINEARMYCIN RESISTANCE PERMEASE PROTEIN LNRM"/>
    <property type="match status" value="1"/>
</dbReference>
<evidence type="ECO:0000259" key="9">
    <source>
        <dbReference type="PROSITE" id="PS51012"/>
    </source>
</evidence>
<evidence type="ECO:0000313" key="10">
    <source>
        <dbReference type="EMBL" id="MDP5273304.1"/>
    </source>
</evidence>
<evidence type="ECO:0000256" key="7">
    <source>
        <dbReference type="ARBA" id="ARBA00023136"/>
    </source>
</evidence>
<feature type="transmembrane region" description="Helical" evidence="8">
    <location>
        <begin position="21"/>
        <end position="44"/>
    </location>
</feature>
<comment type="similarity">
    <text evidence="2">Belongs to the ABC-2 integral membrane protein family.</text>
</comment>
<dbReference type="InterPro" id="IPR051449">
    <property type="entry name" value="ABC-2_transporter_component"/>
</dbReference>
<protein>
    <submittedName>
        <fullName evidence="10">ABC transporter permease</fullName>
    </submittedName>
</protein>
<dbReference type="RefSeq" id="WP_305990584.1">
    <property type="nucleotide sequence ID" value="NZ_JAVAMP010000001.1"/>
</dbReference>
<gene>
    <name evidence="10" type="ORF">Q5Y73_04255</name>
</gene>
<organism evidence="10 11">
    <name type="scientific">Chengkuizengella axinellae</name>
    <dbReference type="NCBI Taxonomy" id="3064388"/>
    <lineage>
        <taxon>Bacteria</taxon>
        <taxon>Bacillati</taxon>
        <taxon>Bacillota</taxon>
        <taxon>Bacilli</taxon>
        <taxon>Bacillales</taxon>
        <taxon>Paenibacillaceae</taxon>
        <taxon>Chengkuizengella</taxon>
    </lineage>
</organism>
<dbReference type="EMBL" id="JAVAMP010000001">
    <property type="protein sequence ID" value="MDP5273304.1"/>
    <property type="molecule type" value="Genomic_DNA"/>
</dbReference>
<evidence type="ECO:0000256" key="2">
    <source>
        <dbReference type="ARBA" id="ARBA00007783"/>
    </source>
</evidence>
<name>A0ABT9IVB7_9BACL</name>
<evidence type="ECO:0000256" key="3">
    <source>
        <dbReference type="ARBA" id="ARBA00022448"/>
    </source>
</evidence>
<evidence type="ECO:0000256" key="4">
    <source>
        <dbReference type="ARBA" id="ARBA00022475"/>
    </source>
</evidence>